<evidence type="ECO:0000256" key="5">
    <source>
        <dbReference type="SAM" id="Phobius"/>
    </source>
</evidence>
<dbReference type="CDD" id="cd13956">
    <property type="entry name" value="PT_UbiA"/>
    <property type="match status" value="1"/>
</dbReference>
<dbReference type="Gene3D" id="1.10.357.140">
    <property type="entry name" value="UbiA prenyltransferase"/>
    <property type="match status" value="1"/>
</dbReference>
<keyword evidence="3 5" id="KW-1133">Transmembrane helix</keyword>
<evidence type="ECO:0000256" key="3">
    <source>
        <dbReference type="ARBA" id="ARBA00022989"/>
    </source>
</evidence>
<keyword evidence="2 5" id="KW-0812">Transmembrane</keyword>
<feature type="transmembrane region" description="Helical" evidence="5">
    <location>
        <begin position="51"/>
        <end position="70"/>
    </location>
</feature>
<evidence type="ECO:0000313" key="7">
    <source>
        <dbReference type="Proteomes" id="UP000677804"/>
    </source>
</evidence>
<dbReference type="EMBL" id="CP074405">
    <property type="protein sequence ID" value="QVI63422.1"/>
    <property type="molecule type" value="Genomic_DNA"/>
</dbReference>
<comment type="subcellular location">
    <subcellularLocation>
        <location evidence="1">Membrane</location>
        <topology evidence="1">Multi-pass membrane protein</topology>
    </subcellularLocation>
</comment>
<protein>
    <submittedName>
        <fullName evidence="6">UbiA family prenyltransferase</fullName>
    </submittedName>
</protein>
<dbReference type="InterPro" id="IPR044878">
    <property type="entry name" value="UbiA_sf"/>
</dbReference>
<feature type="transmembrane region" description="Helical" evidence="5">
    <location>
        <begin position="214"/>
        <end position="232"/>
    </location>
</feature>
<accession>A0ABX8DBB1</accession>
<feature type="transmembrane region" description="Helical" evidence="5">
    <location>
        <begin position="172"/>
        <end position="193"/>
    </location>
</feature>
<reference evidence="6 7" key="1">
    <citation type="submission" date="2021-05" db="EMBL/GenBank/DDBJ databases">
        <title>Novel species in genus Cellulomonas.</title>
        <authorList>
            <person name="Zhang G."/>
        </authorList>
    </citation>
    <scope>NUCLEOTIDE SEQUENCE [LARGE SCALE GENOMIC DNA]</scope>
    <source>
        <strain evidence="7">zg-ZUI222</strain>
    </source>
</reference>
<sequence length="296" mass="29021">MADTSTEPGHASGPPHAGRRLVALLLASHLGPTVVVTSLCTALAVAVGAPAGTVLLVLGTVLAGQLSIGWSNDWLDAARDLAVGRTDKPVVSGGVTAAGLRTAALVAVAASVVLSVPTGAAPVVAHLVVVAMGWAYNLGLKSSAVSWLPYAVAFGALPTFVVLALPGDARPAVWLVAVGALLGVGAHLANVLPDLDDDAATGVRGLPHRMGRRATAVLAPATLAVAVGVAVVDPPGPPRGATVVVGVLAVAVACAAGVTAVVRPRSRAPFPLVMLVAALCVGALVTTGLEGAVGHP</sequence>
<feature type="transmembrane region" description="Helical" evidence="5">
    <location>
        <begin position="90"/>
        <end position="114"/>
    </location>
</feature>
<dbReference type="InterPro" id="IPR000537">
    <property type="entry name" value="UbiA_prenyltransferase"/>
</dbReference>
<feature type="transmembrane region" description="Helical" evidence="5">
    <location>
        <begin position="269"/>
        <end position="289"/>
    </location>
</feature>
<organism evidence="6 7">
    <name type="scientific">Cellulomonas wangleii</name>
    <dbReference type="NCBI Taxonomy" id="2816956"/>
    <lineage>
        <taxon>Bacteria</taxon>
        <taxon>Bacillati</taxon>
        <taxon>Actinomycetota</taxon>
        <taxon>Actinomycetes</taxon>
        <taxon>Micrococcales</taxon>
        <taxon>Cellulomonadaceae</taxon>
        <taxon>Cellulomonas</taxon>
    </lineage>
</organism>
<feature type="transmembrane region" description="Helical" evidence="5">
    <location>
        <begin position="21"/>
        <end position="45"/>
    </location>
</feature>
<evidence type="ECO:0000313" key="6">
    <source>
        <dbReference type="EMBL" id="QVI63422.1"/>
    </source>
</evidence>
<dbReference type="RefSeq" id="WP_207340834.1">
    <property type="nucleotide sequence ID" value="NZ_CP074405.1"/>
</dbReference>
<name>A0ABX8DBB1_9CELL</name>
<dbReference type="Pfam" id="PF01040">
    <property type="entry name" value="UbiA"/>
    <property type="match status" value="1"/>
</dbReference>
<evidence type="ECO:0000256" key="2">
    <source>
        <dbReference type="ARBA" id="ARBA00022692"/>
    </source>
</evidence>
<keyword evidence="4 5" id="KW-0472">Membrane</keyword>
<feature type="transmembrane region" description="Helical" evidence="5">
    <location>
        <begin position="120"/>
        <end position="140"/>
    </location>
</feature>
<gene>
    <name evidence="6" type="ORF">KG103_05985</name>
</gene>
<dbReference type="Proteomes" id="UP000677804">
    <property type="component" value="Chromosome"/>
</dbReference>
<evidence type="ECO:0000256" key="1">
    <source>
        <dbReference type="ARBA" id="ARBA00004141"/>
    </source>
</evidence>
<feature type="transmembrane region" description="Helical" evidence="5">
    <location>
        <begin position="147"/>
        <end position="166"/>
    </location>
</feature>
<evidence type="ECO:0000256" key="4">
    <source>
        <dbReference type="ARBA" id="ARBA00023136"/>
    </source>
</evidence>
<proteinExistence type="predicted"/>
<keyword evidence="7" id="KW-1185">Reference proteome</keyword>
<feature type="transmembrane region" description="Helical" evidence="5">
    <location>
        <begin position="244"/>
        <end position="262"/>
    </location>
</feature>